<keyword evidence="1" id="KW-0489">Methyltransferase</keyword>
<keyword evidence="1" id="KW-0808">Transferase</keyword>
<evidence type="ECO:0000313" key="2">
    <source>
        <dbReference type="Proteomes" id="UP001500253"/>
    </source>
</evidence>
<dbReference type="GO" id="GO:0008168">
    <property type="term" value="F:methyltransferase activity"/>
    <property type="evidence" value="ECO:0007669"/>
    <property type="project" value="UniProtKB-KW"/>
</dbReference>
<dbReference type="Proteomes" id="UP001500253">
    <property type="component" value="Unassembled WGS sequence"/>
</dbReference>
<sequence length="279" mass="30399">MTSRDTRAATHEARLYAHFLDDGEGGPEREGGADRGLTLAERIQRRVPNVGLIARNQRLFVLRAVRTVAEHYGIRQFLDIGSGPDHAPNVHEVAQAIDPVSRVVYVDRDEAAMASLSARWEGDDRVGCLTADVREPESILRSPVVRGTIDFDQPVALLLASVFLFVEDEDDPAGIIERLVEELPCGSHVVFSQGTYDYDGDRRTVELLTSLYAEGGMAVTPRGKATIAGFLEGAGLEILPPGIVPTNRWRPETEARATPDALPGDEADSCIHAVLARKP</sequence>
<dbReference type="EMBL" id="BAAASD010000039">
    <property type="protein sequence ID" value="GAA2364679.1"/>
    <property type="molecule type" value="Genomic_DNA"/>
</dbReference>
<dbReference type="InterPro" id="IPR029063">
    <property type="entry name" value="SAM-dependent_MTases_sf"/>
</dbReference>
<dbReference type="GO" id="GO:0032259">
    <property type="term" value="P:methylation"/>
    <property type="evidence" value="ECO:0007669"/>
    <property type="project" value="UniProtKB-KW"/>
</dbReference>
<dbReference type="RefSeq" id="WP_346178009.1">
    <property type="nucleotide sequence ID" value="NZ_BAAASD010000039.1"/>
</dbReference>
<gene>
    <name evidence="1" type="ORF">GCM10010246_66270</name>
</gene>
<organism evidence="1 2">
    <name type="scientific">Streptomyces cuspidosporus</name>
    <dbReference type="NCBI Taxonomy" id="66882"/>
    <lineage>
        <taxon>Bacteria</taxon>
        <taxon>Bacillati</taxon>
        <taxon>Actinomycetota</taxon>
        <taxon>Actinomycetes</taxon>
        <taxon>Kitasatosporales</taxon>
        <taxon>Streptomycetaceae</taxon>
        <taxon>Streptomyces</taxon>
    </lineage>
</organism>
<dbReference type="Pfam" id="PF04672">
    <property type="entry name" value="Methyltransf_19"/>
    <property type="match status" value="1"/>
</dbReference>
<dbReference type="InterPro" id="IPR006764">
    <property type="entry name" value="SAM_dep_MeTrfase_SAV2177_type"/>
</dbReference>
<dbReference type="Gene3D" id="3.40.50.150">
    <property type="entry name" value="Vaccinia Virus protein VP39"/>
    <property type="match status" value="1"/>
</dbReference>
<evidence type="ECO:0000313" key="1">
    <source>
        <dbReference type="EMBL" id="GAA2364679.1"/>
    </source>
</evidence>
<comment type="caution">
    <text evidence="1">The sequence shown here is derived from an EMBL/GenBank/DDBJ whole genome shotgun (WGS) entry which is preliminary data.</text>
</comment>
<protein>
    <submittedName>
        <fullName evidence="1">SAM-dependent methyltransferase</fullName>
    </submittedName>
</protein>
<keyword evidence="2" id="KW-1185">Reference proteome</keyword>
<dbReference type="SUPFAM" id="SSF53335">
    <property type="entry name" value="S-adenosyl-L-methionine-dependent methyltransferases"/>
    <property type="match status" value="1"/>
</dbReference>
<dbReference type="PIRSF" id="PIRSF017393">
    <property type="entry name" value="MTase_SAV2177"/>
    <property type="match status" value="1"/>
</dbReference>
<name>A0ABP5TY94_9ACTN</name>
<proteinExistence type="predicted"/>
<reference evidence="2" key="1">
    <citation type="journal article" date="2019" name="Int. J. Syst. Evol. Microbiol.">
        <title>The Global Catalogue of Microorganisms (GCM) 10K type strain sequencing project: providing services to taxonomists for standard genome sequencing and annotation.</title>
        <authorList>
            <consortium name="The Broad Institute Genomics Platform"/>
            <consortium name="The Broad Institute Genome Sequencing Center for Infectious Disease"/>
            <person name="Wu L."/>
            <person name="Ma J."/>
        </authorList>
    </citation>
    <scope>NUCLEOTIDE SEQUENCE [LARGE SCALE GENOMIC DNA]</scope>
    <source>
        <strain evidence="2">JCM 4316</strain>
    </source>
</reference>
<accession>A0ABP5TY94</accession>